<dbReference type="RefSeq" id="WP_129606453.1">
    <property type="nucleotide sequence ID" value="NZ_SBLB01000013.1"/>
</dbReference>
<evidence type="ECO:0000313" key="1">
    <source>
        <dbReference type="EMBL" id="RYC66613.1"/>
    </source>
</evidence>
<reference evidence="1 2" key="1">
    <citation type="submission" date="2019-01" db="EMBL/GenBank/DDBJ databases">
        <title>Spirosoma flava sp. nov., a propanil-degrading bacterium isolated from herbicide-contaminated soil.</title>
        <authorList>
            <person name="Zhang L."/>
            <person name="Jiang J.-D."/>
        </authorList>
    </citation>
    <scope>NUCLEOTIDE SEQUENCE [LARGE SCALE GENOMIC DNA]</scope>
    <source>
        <strain evidence="1 2">TY50</strain>
    </source>
</reference>
<name>A0A4Q2UC02_9BACT</name>
<sequence>MATEIDAPDSNAPSAPLIPSEQLIQSLAGQGVRSSVVRLPPSVHGEGDYAFVPTLIRIARDKGVSAYVGDGSSRWSAVHRLDAARLFRLALEKGTAGGVYHGVSDEGVPVRELAEVIGHHLNIPTTTITSEEATEHFGWISAFFSVDCSASSALTQQQLDWQPTHATVLADLKQGHYFAA</sequence>
<keyword evidence="2" id="KW-1185">Reference proteome</keyword>
<dbReference type="AlphaFoldDB" id="A0A4Q2UC02"/>
<dbReference type="Gene3D" id="3.40.50.720">
    <property type="entry name" value="NAD(P)-binding Rossmann-like Domain"/>
    <property type="match status" value="1"/>
</dbReference>
<gene>
    <name evidence="1" type="ORF">EQG79_28900</name>
</gene>
<comment type="caution">
    <text evidence="1">The sequence shown here is derived from an EMBL/GenBank/DDBJ whole genome shotgun (WGS) entry which is preliminary data.</text>
</comment>
<protein>
    <recommendedName>
        <fullName evidence="3">NAD-dependent epimerase/dehydratase family protein</fullName>
    </recommendedName>
</protein>
<accession>A0A4Q2UC02</accession>
<dbReference type="EMBL" id="SBLB01000013">
    <property type="protein sequence ID" value="RYC66613.1"/>
    <property type="molecule type" value="Genomic_DNA"/>
</dbReference>
<organism evidence="1 2">
    <name type="scientific">Spirosoma sordidisoli</name>
    <dbReference type="NCBI Taxonomy" id="2502893"/>
    <lineage>
        <taxon>Bacteria</taxon>
        <taxon>Pseudomonadati</taxon>
        <taxon>Bacteroidota</taxon>
        <taxon>Cytophagia</taxon>
        <taxon>Cytophagales</taxon>
        <taxon>Cytophagaceae</taxon>
        <taxon>Spirosoma</taxon>
    </lineage>
</organism>
<evidence type="ECO:0000313" key="2">
    <source>
        <dbReference type="Proteomes" id="UP000290407"/>
    </source>
</evidence>
<dbReference type="GO" id="GO:0005737">
    <property type="term" value="C:cytoplasm"/>
    <property type="evidence" value="ECO:0007669"/>
    <property type="project" value="TreeGrafter"/>
</dbReference>
<dbReference type="SUPFAM" id="SSF51735">
    <property type="entry name" value="NAD(P)-binding Rossmann-fold domains"/>
    <property type="match status" value="1"/>
</dbReference>
<dbReference type="InterPro" id="IPR036291">
    <property type="entry name" value="NAD(P)-bd_dom_sf"/>
</dbReference>
<dbReference type="PANTHER" id="PTHR48079:SF9">
    <property type="entry name" value="PUTATIVE-RELATED"/>
    <property type="match status" value="1"/>
</dbReference>
<dbReference type="Proteomes" id="UP000290407">
    <property type="component" value="Unassembled WGS sequence"/>
</dbReference>
<dbReference type="PANTHER" id="PTHR48079">
    <property type="entry name" value="PROTEIN YEEZ"/>
    <property type="match status" value="1"/>
</dbReference>
<dbReference type="InterPro" id="IPR051783">
    <property type="entry name" value="NAD(P)-dependent_oxidoreduct"/>
</dbReference>
<proteinExistence type="predicted"/>
<dbReference type="GO" id="GO:0004029">
    <property type="term" value="F:aldehyde dehydrogenase (NAD+) activity"/>
    <property type="evidence" value="ECO:0007669"/>
    <property type="project" value="TreeGrafter"/>
</dbReference>
<evidence type="ECO:0008006" key="3">
    <source>
        <dbReference type="Google" id="ProtNLM"/>
    </source>
</evidence>